<dbReference type="InterPro" id="IPR056604">
    <property type="entry name" value="GBF1-like_TPR"/>
</dbReference>
<dbReference type="STRING" id="329046.A0A1Y2BVS1"/>
<dbReference type="Pfam" id="PF23325">
    <property type="entry name" value="TPR_28"/>
    <property type="match status" value="1"/>
</dbReference>
<name>A0A1Y2BVS1_9FUNG</name>
<dbReference type="InterPro" id="IPR035999">
    <property type="entry name" value="Sec7_dom_sf"/>
</dbReference>
<dbReference type="GO" id="GO:0005085">
    <property type="term" value="F:guanyl-nucleotide exchange factor activity"/>
    <property type="evidence" value="ECO:0007669"/>
    <property type="project" value="InterPro"/>
</dbReference>
<dbReference type="Gene3D" id="1.10.220.20">
    <property type="match status" value="1"/>
</dbReference>
<dbReference type="GO" id="GO:0012505">
    <property type="term" value="C:endomembrane system"/>
    <property type="evidence" value="ECO:0007669"/>
    <property type="project" value="UniProtKB-ARBA"/>
</dbReference>
<dbReference type="InterPro" id="IPR000904">
    <property type="entry name" value="Sec7_dom"/>
</dbReference>
<gene>
    <name evidence="3" type="ORF">BCR33DRAFT_853837</name>
</gene>
<dbReference type="InterPro" id="IPR016024">
    <property type="entry name" value="ARM-type_fold"/>
</dbReference>
<dbReference type="EMBL" id="MCGO01000042">
    <property type="protein sequence ID" value="ORY38878.1"/>
    <property type="molecule type" value="Genomic_DNA"/>
</dbReference>
<dbReference type="SUPFAM" id="SSF48371">
    <property type="entry name" value="ARM repeat"/>
    <property type="match status" value="1"/>
</dbReference>
<dbReference type="PROSITE" id="PS50190">
    <property type="entry name" value="SEC7"/>
    <property type="match status" value="1"/>
</dbReference>
<feature type="compositionally biased region" description="Basic and acidic residues" evidence="1">
    <location>
        <begin position="457"/>
        <end position="474"/>
    </location>
</feature>
<protein>
    <submittedName>
        <fullName evidence="3">Sec7-domain-containing protein</fullName>
    </submittedName>
</protein>
<dbReference type="GO" id="GO:0005737">
    <property type="term" value="C:cytoplasm"/>
    <property type="evidence" value="ECO:0007669"/>
    <property type="project" value="UniProtKB-ARBA"/>
</dbReference>
<sequence>MTEALAAAPPPTGSTTTTATATATATTTASNAVNGSSVRVPLPSAVPKKTQPPPLHPRPELGWHHIVHSEIAAVTAAMRKNARWSLSVAGQDYNAGLPLPPHYDFVRDSAVASNSTNSNNQQKGLDFVLAFAAVADPRHINNNNANTNNLNSSAIQSQVLPSQSHLSQTQGAYYGANDRVTALIEGPLLAGFARLKARLGLVTDLRDLEPVLLLAPFLEVIKSGDTTGPITGAALAAVEKFIKYRVLDPNHPNLPYAMSVMTHTAANAKFEASDPASDEVVLTRILRLIRVTVMSEAGQKTLDDKAICEMVETAFGMYFQFRVSELLKRSAEQTLIILVQVLFERLSQILKAKDQTDRPKSSNSNETTDAATLSAPAAAAASDIMRSLKSRQQKGESETVFASSKGDLQPASTADDDAPVISIADSISAQASHSDRPEVVSVGHHHDNSDDENNADLEIKLDGSDDVQKPRADEGSPENDVDNTNEQQPLLENGTADPKHDESAPPAKSPAIADQQQTTGHRVFAPFGLPAILELIRVLVTLMDPRNRNHTDSTHRFVALTLLNVGVEVGGRSLGKWIGWGYEVELERLTSGGEYVMTDEDKMALACKDLVVNELIKYLFQILQNLNMTYNSPPSSNNMTLLSYILRVLLTLFQTSRHYLKFQFEYFLDWIMSKVDAGVVSWDVNETALSSRTENGETIRPSSVTGTNRVSVASIGQQNVAGRNVLVAEARELLLETMVQCCRIPGFFTELWVNFDGDEGCRGNLYEEVVRFLSKHTFPDATPGGPVTMINHQVQCVDGLMLLLKHIWERRVGGEAIVTTPLADSLYREPTPEELLSVKLRKRLLSEGAERFNVNPKDGIRFLQDKQLLPTPADPHSIAIFLKTTPGVNKKLIGEYIAKRGNEDILKTFIKLYNFKGKRLDEGLRLLLESFRLPGEAQLIERVVENFAEGYFQAMEDTHDHHIADQSSGFVLAFSIILLNTDQHNPQVRKRMTPEDFQRNNRGCNNGKDFDPEYLRAIYDAIKTNEIVMPEEHEGDLGFSYSWKELMKKTETMNPLMTAPRGSFSKDMFAAVSAATVAAISYAFDSSEDSLTLQKAVVGFHQCASIANLYHMTDVLDNVIISLSKTTGLLKDHGKLPPERKLDAQEGAPGAAETPVRVDPWAVEFGRNYKSQVACVLMFNLAAEYGNSVRAGWKNIIDILGNLFLHSLLPASLLTADNFIRRGALIPRLKVKEKAPAPRKESGGGFFMSLTQLLGVGGNDDDDLTPTAEELDAERNTFTCIGACRIEDLFLDTRFLEEPSLQILLSTVVQASFTSTKLSQRSSQASLFPNEKNSQAGGEKTGETTQLLNQDGEAVAKPKYSLSVAFYLELLINITFHNRDRLRVVWPVAFELISKILIEGNLEHPPLLERAVVGLMRLLIRMVHKEDMLPQVFQAIELITSLPQETISVVAEQLMAGFLQLIKTDPSLILRYPKWDAVLHLLSSTSMHFEASRFSLEAACILVSDGSNSSLTADNFGDCVDLLLSFVTSAGGVILNVGATAGSPDGRAAAMSPRVSQKSLHVQAATERAIKALEKVFSLNAKIPGLVTSGSIGRERTWFAFWLPLLSGLGQQCYNPGKEIRQYSLTLLQRSLLSKELETTVLTPKANAAGVVEDVTTSTLETGVDCFENVLFPLLEELLKPEIRKLDASGMDETRMTVAGLLSRIFLQYLNRLLRYKDLTGLWVKVLDYMNRYVNAGGSEFVSEGVLESLKNMLLVLSDQKVFESNTHNLGTVTWQHIDKCYPGLKEELFPSKGVTDAKATTA</sequence>
<comment type="caution">
    <text evidence="3">The sequence shown here is derived from an EMBL/GenBank/DDBJ whole genome shotgun (WGS) entry which is preliminary data.</text>
</comment>
<dbReference type="InterPro" id="IPR023394">
    <property type="entry name" value="Sec7_C_sf"/>
</dbReference>
<keyword evidence="4" id="KW-1185">Reference proteome</keyword>
<dbReference type="Pfam" id="PF01369">
    <property type="entry name" value="Sec7"/>
    <property type="match status" value="1"/>
</dbReference>
<feature type="region of interest" description="Disordered" evidence="1">
    <location>
        <begin position="34"/>
        <end position="60"/>
    </location>
</feature>
<dbReference type="CDD" id="cd00171">
    <property type="entry name" value="Sec7"/>
    <property type="match status" value="1"/>
</dbReference>
<dbReference type="SUPFAM" id="SSF48425">
    <property type="entry name" value="Sec7 domain"/>
    <property type="match status" value="1"/>
</dbReference>
<feature type="domain" description="SEC7" evidence="2">
    <location>
        <begin position="834"/>
        <end position="1025"/>
    </location>
</feature>
<dbReference type="Proteomes" id="UP000193642">
    <property type="component" value="Unassembled WGS sequence"/>
</dbReference>
<evidence type="ECO:0000313" key="3">
    <source>
        <dbReference type="EMBL" id="ORY38878.1"/>
    </source>
</evidence>
<dbReference type="GO" id="GO:0016192">
    <property type="term" value="P:vesicle-mediated transport"/>
    <property type="evidence" value="ECO:0007669"/>
    <property type="project" value="UniProtKB-ARBA"/>
</dbReference>
<dbReference type="PANTHER" id="PTHR10663">
    <property type="entry name" value="GUANYL-NUCLEOTIDE EXCHANGE FACTOR"/>
    <property type="match status" value="1"/>
</dbReference>
<feature type="compositionally biased region" description="Low complexity" evidence="1">
    <location>
        <begin position="367"/>
        <end position="381"/>
    </location>
</feature>
<feature type="region of interest" description="Disordered" evidence="1">
    <location>
        <begin position="428"/>
        <end position="517"/>
    </location>
</feature>
<accession>A0A1Y2BVS1</accession>
<dbReference type="Gene3D" id="1.10.1000.11">
    <property type="entry name" value="Arf Nucleotide-binding Site Opener,domain 2"/>
    <property type="match status" value="1"/>
</dbReference>
<dbReference type="GO" id="GO:0032012">
    <property type="term" value="P:regulation of ARF protein signal transduction"/>
    <property type="evidence" value="ECO:0007669"/>
    <property type="project" value="InterPro"/>
</dbReference>
<organism evidence="3 4">
    <name type="scientific">Rhizoclosmatium globosum</name>
    <dbReference type="NCBI Taxonomy" id="329046"/>
    <lineage>
        <taxon>Eukaryota</taxon>
        <taxon>Fungi</taxon>
        <taxon>Fungi incertae sedis</taxon>
        <taxon>Chytridiomycota</taxon>
        <taxon>Chytridiomycota incertae sedis</taxon>
        <taxon>Chytridiomycetes</taxon>
        <taxon>Chytridiales</taxon>
        <taxon>Chytriomycetaceae</taxon>
        <taxon>Rhizoclosmatium</taxon>
    </lineage>
</organism>
<proteinExistence type="predicted"/>
<dbReference type="OrthoDB" id="10258608at2759"/>
<dbReference type="SMART" id="SM00222">
    <property type="entry name" value="Sec7"/>
    <property type="match status" value="1"/>
</dbReference>
<evidence type="ECO:0000313" key="4">
    <source>
        <dbReference type="Proteomes" id="UP000193642"/>
    </source>
</evidence>
<evidence type="ECO:0000256" key="1">
    <source>
        <dbReference type="SAM" id="MobiDB-lite"/>
    </source>
</evidence>
<dbReference type="PANTHER" id="PTHR10663:SF388">
    <property type="entry name" value="GOLGI-SPECIFIC BREFELDIN A-RESISTANCE GUANINE NUCLEOTIDE EXCHANGE FACTOR 1"/>
    <property type="match status" value="1"/>
</dbReference>
<feature type="compositionally biased region" description="Basic and acidic residues" evidence="1">
    <location>
        <begin position="433"/>
        <end position="448"/>
    </location>
</feature>
<evidence type="ECO:0000259" key="2">
    <source>
        <dbReference type="PROSITE" id="PS50190"/>
    </source>
</evidence>
<feature type="region of interest" description="Disordered" evidence="1">
    <location>
        <begin position="353"/>
        <end position="415"/>
    </location>
</feature>
<reference evidence="3 4" key="1">
    <citation type="submission" date="2016-07" db="EMBL/GenBank/DDBJ databases">
        <title>Pervasive Adenine N6-methylation of Active Genes in Fungi.</title>
        <authorList>
            <consortium name="DOE Joint Genome Institute"/>
            <person name="Mondo S.J."/>
            <person name="Dannebaum R.O."/>
            <person name="Kuo R.C."/>
            <person name="Labutti K."/>
            <person name="Haridas S."/>
            <person name="Kuo A."/>
            <person name="Salamov A."/>
            <person name="Ahrendt S.R."/>
            <person name="Lipzen A."/>
            <person name="Sullivan W."/>
            <person name="Andreopoulos W.B."/>
            <person name="Clum A."/>
            <person name="Lindquist E."/>
            <person name="Daum C."/>
            <person name="Ramamoorthy G.K."/>
            <person name="Gryganskyi A."/>
            <person name="Culley D."/>
            <person name="Magnuson J.K."/>
            <person name="James T.Y."/>
            <person name="O'Malley M.A."/>
            <person name="Stajich J.E."/>
            <person name="Spatafora J.W."/>
            <person name="Visel A."/>
            <person name="Grigoriev I.V."/>
        </authorList>
    </citation>
    <scope>NUCLEOTIDE SEQUENCE [LARGE SCALE GENOMIC DNA]</scope>
    <source>
        <strain evidence="3 4">JEL800</strain>
    </source>
</reference>